<organism evidence="7 8">
    <name type="scientific">Conservatibacter flavescens</name>
    <dbReference type="NCBI Taxonomy" id="28161"/>
    <lineage>
        <taxon>Bacteria</taxon>
        <taxon>Pseudomonadati</taxon>
        <taxon>Pseudomonadota</taxon>
        <taxon>Gammaproteobacteria</taxon>
        <taxon>Pasteurellales</taxon>
        <taxon>Pasteurellaceae</taxon>
        <taxon>Conservatibacter</taxon>
    </lineage>
</organism>
<dbReference type="GO" id="GO:0017004">
    <property type="term" value="P:cytochrome complex assembly"/>
    <property type="evidence" value="ECO:0007669"/>
    <property type="project" value="UniProtKB-KW"/>
</dbReference>
<dbReference type="GO" id="GO:0015036">
    <property type="term" value="F:disulfide oxidoreductase activity"/>
    <property type="evidence" value="ECO:0007669"/>
    <property type="project" value="InterPro"/>
</dbReference>
<dbReference type="GO" id="GO:0005886">
    <property type="term" value="C:plasma membrane"/>
    <property type="evidence" value="ECO:0007669"/>
    <property type="project" value="UniProtKB-SubCell"/>
</dbReference>
<dbReference type="CDD" id="cd03010">
    <property type="entry name" value="TlpA_like_DsbE"/>
    <property type="match status" value="1"/>
</dbReference>
<name>A0A2M8S1W3_9PAST</name>
<evidence type="ECO:0000313" key="8">
    <source>
        <dbReference type="Proteomes" id="UP000229329"/>
    </source>
</evidence>
<dbReference type="AlphaFoldDB" id="A0A2M8S1W3"/>
<dbReference type="InterPro" id="IPR036249">
    <property type="entry name" value="Thioredoxin-like_sf"/>
</dbReference>
<evidence type="ECO:0000256" key="1">
    <source>
        <dbReference type="ARBA" id="ARBA00004383"/>
    </source>
</evidence>
<accession>A0A2M8S1W3</accession>
<dbReference type="EMBL" id="PHHA01000018">
    <property type="protein sequence ID" value="PJG85151.1"/>
    <property type="molecule type" value="Genomic_DNA"/>
</dbReference>
<dbReference type="Gene3D" id="3.40.30.10">
    <property type="entry name" value="Glutaredoxin"/>
    <property type="match status" value="1"/>
</dbReference>
<comment type="subcellular location">
    <subcellularLocation>
        <location evidence="1">Cell inner membrane</location>
        <topology evidence="1">Single-pass membrane protein</topology>
        <orientation evidence="1">Periplasmic side</orientation>
    </subcellularLocation>
</comment>
<dbReference type="SUPFAM" id="SSF52833">
    <property type="entry name" value="Thioredoxin-like"/>
    <property type="match status" value="1"/>
</dbReference>
<keyword evidence="3" id="KW-0201">Cytochrome c-type biogenesis</keyword>
<comment type="caution">
    <text evidence="7">The sequence shown here is derived from an EMBL/GenBank/DDBJ whole genome shotgun (WGS) entry which is preliminary data.</text>
</comment>
<proteinExistence type="inferred from homology"/>
<keyword evidence="5" id="KW-0676">Redox-active center</keyword>
<dbReference type="PANTHER" id="PTHR42852:SF6">
    <property type="entry name" value="THIOL:DISULFIDE INTERCHANGE PROTEIN DSBE"/>
    <property type="match status" value="1"/>
</dbReference>
<feature type="domain" description="Thioredoxin" evidence="6">
    <location>
        <begin position="36"/>
        <end position="177"/>
    </location>
</feature>
<dbReference type="InterPro" id="IPR050553">
    <property type="entry name" value="Thioredoxin_ResA/DsbE_sf"/>
</dbReference>
<dbReference type="InterPro" id="IPR013766">
    <property type="entry name" value="Thioredoxin_domain"/>
</dbReference>
<sequence length="177" mass="20114">MNKKKLILFLPLVFVFAICLLLLAGLQQDPKKIASALIGKPVPEFHLPNLLSPQQVLNNNHLPKQWHLLNVWGSWCSYCREEHPFLMSLKAEGVQIVGLNYRDKVQGAVEMLQRMGDPFLFSIDDSQGKLALNLGVDGAPETYLVDENGVIRYRYSGAINQKIWTQEFLPEIERLAQ</sequence>
<keyword evidence="4" id="KW-1015">Disulfide bond</keyword>
<evidence type="ECO:0000259" key="6">
    <source>
        <dbReference type="PROSITE" id="PS51352"/>
    </source>
</evidence>
<evidence type="ECO:0000256" key="4">
    <source>
        <dbReference type="ARBA" id="ARBA00023157"/>
    </source>
</evidence>
<dbReference type="InterPro" id="IPR004799">
    <property type="entry name" value="Periplasmic_diS_OxRdtase_DsbE"/>
</dbReference>
<dbReference type="Proteomes" id="UP000229329">
    <property type="component" value="Unassembled WGS sequence"/>
</dbReference>
<dbReference type="Pfam" id="PF08534">
    <property type="entry name" value="Redoxin"/>
    <property type="match status" value="1"/>
</dbReference>
<evidence type="ECO:0000313" key="7">
    <source>
        <dbReference type="EMBL" id="PJG85151.1"/>
    </source>
</evidence>
<evidence type="ECO:0000256" key="2">
    <source>
        <dbReference type="ARBA" id="ARBA00007758"/>
    </source>
</evidence>
<dbReference type="OrthoDB" id="9799347at2"/>
<dbReference type="InterPro" id="IPR013740">
    <property type="entry name" value="Redoxin"/>
</dbReference>
<dbReference type="NCBIfam" id="TIGR00385">
    <property type="entry name" value="dsbE"/>
    <property type="match status" value="1"/>
</dbReference>
<dbReference type="PANTHER" id="PTHR42852">
    <property type="entry name" value="THIOL:DISULFIDE INTERCHANGE PROTEIN DSBE"/>
    <property type="match status" value="1"/>
</dbReference>
<evidence type="ECO:0000256" key="5">
    <source>
        <dbReference type="ARBA" id="ARBA00023284"/>
    </source>
</evidence>
<dbReference type="PROSITE" id="PS51352">
    <property type="entry name" value="THIOREDOXIN_2"/>
    <property type="match status" value="1"/>
</dbReference>
<protein>
    <submittedName>
        <fullName evidence="7">Thiol:disulfide interchange protein</fullName>
    </submittedName>
</protein>
<comment type="similarity">
    <text evidence="2">Belongs to the thioredoxin family. DsbE subfamily.</text>
</comment>
<dbReference type="GO" id="GO:0030288">
    <property type="term" value="C:outer membrane-bounded periplasmic space"/>
    <property type="evidence" value="ECO:0007669"/>
    <property type="project" value="InterPro"/>
</dbReference>
<reference evidence="7 8" key="1">
    <citation type="submission" date="2017-11" db="EMBL/GenBank/DDBJ databases">
        <title>Reclassification of Bisgaard taxon 7 as Conservatibacter flavescens gen. nov., sp. nov.</title>
        <authorList>
            <person name="Christensen H."/>
        </authorList>
    </citation>
    <scope>NUCLEOTIDE SEQUENCE [LARGE SCALE GENOMIC DNA]</scope>
    <source>
        <strain evidence="7 8">7_4</strain>
    </source>
</reference>
<gene>
    <name evidence="7" type="ORF">CVP05_07810</name>
</gene>
<dbReference type="RefSeq" id="WP_100289008.1">
    <property type="nucleotide sequence ID" value="NZ_PHHA01000018.1"/>
</dbReference>
<evidence type="ECO:0000256" key="3">
    <source>
        <dbReference type="ARBA" id="ARBA00022748"/>
    </source>
</evidence>
<keyword evidence="8" id="KW-1185">Reference proteome</keyword>